<keyword evidence="2" id="KW-0472">Membrane</keyword>
<feature type="transmembrane region" description="Helical" evidence="2">
    <location>
        <begin position="58"/>
        <end position="81"/>
    </location>
</feature>
<proteinExistence type="predicted"/>
<keyword evidence="2 3" id="KW-0812">Transmembrane</keyword>
<keyword evidence="2" id="KW-1133">Transmembrane helix</keyword>
<evidence type="ECO:0000256" key="2">
    <source>
        <dbReference type="SAM" id="Phobius"/>
    </source>
</evidence>
<dbReference type="Proteomes" id="UP001261953">
    <property type="component" value="Segment"/>
</dbReference>
<name>A0AAE9HQL8_9MONO</name>
<evidence type="ECO:0000313" key="3">
    <source>
        <dbReference type="EMBL" id="UQM99600.1"/>
    </source>
</evidence>
<sequence>MTSRSYEVPVGGDSTYESMRSTNGGFRSPPSRIQVKRVYRPRSSGSSNISRRTTNDTIYFAILIFILALNFACSCYIVIALENLKQTYCNVKKSDAGKTCNINDDKINQLISKTDSIMHALYYNVPQAMHQLGIQITNRYEGATYDIKTLLSKGFLELQLNLGSNKTFRITTGMRNQGLPWTTASPDRRKRNEDIPIPTLLPKFEQPKVTGGFYPLRSLETLSGEIKMSEHTKDNVKKGREYRSRTDWRRDRYFGRPG</sequence>
<reference evidence="3" key="1">
    <citation type="journal article" date="2022" name="bioRxiv">
        <title>The characterization of multiple novel paramyxovirus species highlights the diverse nature of the subfamily Orthoparamyxovirinae.</title>
        <authorList>
            <person name="Vanmechelen B."/>
            <person name="Meurs S."/>
            <person name="Horemans M."/>
            <person name="Loosen A."/>
            <person name="Maes T.J."/>
            <person name="Laenen L."/>
            <person name="Vergote V."/>
            <person name="Koundouno F.R."/>
            <person name="Magassouba N."/>
            <person name="Konde M.K."/>
            <person name="Conde I.S."/>
            <person name="Carroll M.W."/>
            <person name="Maes P."/>
        </authorList>
    </citation>
    <scope>NUCLEOTIDE SEQUENCE</scope>
    <source>
        <strain evidence="3">GN/Meliandou/Pr/1/2018</strain>
    </source>
</reference>
<evidence type="ECO:0000256" key="1">
    <source>
        <dbReference type="SAM" id="MobiDB-lite"/>
    </source>
</evidence>
<organism evidence="3 4">
    <name type="scientific">Meliandou praomys virus</name>
    <dbReference type="NCBI Taxonomy" id="2940988"/>
    <lineage>
        <taxon>Viruses</taxon>
        <taxon>Riboviria</taxon>
        <taxon>Orthornavirae</taxon>
        <taxon>Negarnaviricota</taxon>
        <taxon>Haploviricotina</taxon>
        <taxon>Monjiviricetes</taxon>
        <taxon>Mononegavirales</taxon>
        <taxon>Paramyxoviridae</taxon>
        <taxon>Orthoparamyxovirinae</taxon>
        <taxon>Jeilongvirus</taxon>
        <taxon>Jeilongvirus praomysis</taxon>
    </lineage>
</organism>
<protein>
    <submittedName>
        <fullName evidence="3">Transmembrane protein</fullName>
    </submittedName>
</protein>
<feature type="compositionally biased region" description="Polar residues" evidence="1">
    <location>
        <begin position="15"/>
        <end position="25"/>
    </location>
</feature>
<feature type="region of interest" description="Disordered" evidence="1">
    <location>
        <begin position="1"/>
        <end position="27"/>
    </location>
</feature>
<dbReference type="EMBL" id="OK623362">
    <property type="protein sequence ID" value="UQM99600.1"/>
    <property type="molecule type" value="Viral_cRNA"/>
</dbReference>
<accession>A0AAE9HQL8</accession>
<gene>
    <name evidence="3" type="primary">TM</name>
</gene>
<evidence type="ECO:0000313" key="4">
    <source>
        <dbReference type="Proteomes" id="UP001261953"/>
    </source>
</evidence>
<keyword evidence="4" id="KW-1185">Reference proteome</keyword>